<dbReference type="Proteomes" id="UP000075573">
    <property type="component" value="Unassembled WGS sequence"/>
</dbReference>
<evidence type="ECO:0000313" key="2">
    <source>
        <dbReference type="Proteomes" id="UP000075573"/>
    </source>
</evidence>
<accession>A0A149QRX6</accession>
<comment type="caution">
    <text evidence="1">The sequence shown here is derived from an EMBL/GenBank/DDBJ whole genome shotgun (WGS) entry which is preliminary data.</text>
</comment>
<dbReference type="InterPro" id="IPR036760">
    <property type="entry name" value="SspB-like_sf"/>
</dbReference>
<reference evidence="1 2" key="1">
    <citation type="submission" date="2015-06" db="EMBL/GenBank/DDBJ databases">
        <title>Improved classification and identification of acetic acid bacteria using matrix-assisted laser desorption/ionization time-of-flight mass spectrometry; Gluconobacter nephelii and Gluconobacter uchimurae are later heterotypic synonyms of Gluconobacter japonicus and Gluconobacter oxydans, respectively.</title>
        <authorList>
            <person name="Li L."/>
            <person name="Cleenwerck I."/>
            <person name="De Vuyst L."/>
            <person name="Vandamme P."/>
        </authorList>
    </citation>
    <scope>NUCLEOTIDE SEQUENCE [LARGE SCALE GENOMIC DNA]</scope>
    <source>
        <strain evidence="1 2">LMG 1764</strain>
    </source>
</reference>
<sequence length="144" mass="16028">MTVSSIDQHHAEAPTFRTLVDEDGQDLFPFSAIMSKHMIAVARDVMSRMPVEGAPELPEIFLEVRTDHPRTIVPPCITGPQVVLLVNATYSDLWVDEEGMSIRLLFDACGGSSDGDIVYIPWKALASISCPDHEFRLELVPQYD</sequence>
<dbReference type="EMBL" id="LHZB01000118">
    <property type="protein sequence ID" value="KXV00075.1"/>
    <property type="molecule type" value="Genomic_DNA"/>
</dbReference>
<dbReference type="RefSeq" id="WP_062497359.1">
    <property type="nucleotide sequence ID" value="NZ_LHZB01000118.1"/>
</dbReference>
<name>A0A149QRX6_9PROT</name>
<dbReference type="SUPFAM" id="SSF101738">
    <property type="entry name" value="SspB-like"/>
    <property type="match status" value="1"/>
</dbReference>
<protein>
    <submittedName>
        <fullName evidence="1">Uncharacterized protein</fullName>
    </submittedName>
</protein>
<dbReference type="PATRIC" id="fig|442.7.peg.3357"/>
<organism evidence="1 2">
    <name type="scientific">Gluconobacter potus</name>
    <dbReference type="NCBI Taxonomy" id="2724927"/>
    <lineage>
        <taxon>Bacteria</taxon>
        <taxon>Pseudomonadati</taxon>
        <taxon>Pseudomonadota</taxon>
        <taxon>Alphaproteobacteria</taxon>
        <taxon>Acetobacterales</taxon>
        <taxon>Acetobacteraceae</taxon>
        <taxon>Gluconobacter</taxon>
    </lineage>
</organism>
<dbReference type="AlphaFoldDB" id="A0A149QRX6"/>
<gene>
    <name evidence="1" type="ORF">AD929_12665</name>
</gene>
<dbReference type="Gene3D" id="2.30.30.220">
    <property type="entry name" value="SspB-like"/>
    <property type="match status" value="1"/>
</dbReference>
<proteinExistence type="predicted"/>
<evidence type="ECO:0000313" key="1">
    <source>
        <dbReference type="EMBL" id="KXV00075.1"/>
    </source>
</evidence>